<name>A0ABS6SAT9_9SPHN</name>
<comment type="caution">
    <text evidence="3">The sequence shown here is derived from an EMBL/GenBank/DDBJ whole genome shotgun (WGS) entry which is preliminary data.</text>
</comment>
<proteinExistence type="predicted"/>
<dbReference type="RefSeq" id="WP_218443484.1">
    <property type="nucleotide sequence ID" value="NZ_JAGSPA010000001.1"/>
</dbReference>
<sequence>MMDYEMKADEVEAAFEDAADATEMVQADIAALKDEIKGLSAQMMAVRRPALGVKTEGQDGSERKAFADAYLRKGHESAPELKSLSTTTGPEGGYAVPKELDRMIETVMKEASPIRSIANVVSVGSGDYRKLAATGGFQSGWVSEDALRPETDSPDFVEIAPPMGELYANPAASQTMLDDAAFDVESWLASEIGREFAFAEGAAFVSGDGSDMPKGFLDYATSALPDAVRTFGTLQHIDTGVNGALADGDALIDLVHSLKAAHRQGAAFVMNSATLSSVRKLKDGDGNFLWRPGLESGAMATLLGYPVVEAEAMPDLATGSLSIAFGNFKAGYVIAERTATRILRDPYSNKPFVHFYATKRVGGAVVNSEAIKLLRFSA</sequence>
<reference evidence="3 4" key="1">
    <citation type="submission" date="2021-04" db="EMBL/GenBank/DDBJ databases">
        <authorList>
            <person name="Pira H."/>
            <person name="Risdian C."/>
            <person name="Wink J."/>
        </authorList>
    </citation>
    <scope>NUCLEOTIDE SEQUENCE [LARGE SCALE GENOMIC DNA]</scope>
    <source>
        <strain evidence="3 4">WHA3</strain>
    </source>
</reference>
<evidence type="ECO:0000313" key="4">
    <source>
        <dbReference type="Proteomes" id="UP000722336"/>
    </source>
</evidence>
<evidence type="ECO:0000256" key="1">
    <source>
        <dbReference type="ARBA" id="ARBA00004328"/>
    </source>
</evidence>
<dbReference type="Proteomes" id="UP000722336">
    <property type="component" value="Unassembled WGS sequence"/>
</dbReference>
<keyword evidence="4" id="KW-1185">Reference proteome</keyword>
<organism evidence="3 4">
    <name type="scientific">Pacificimonas pallii</name>
    <dbReference type="NCBI Taxonomy" id="2827236"/>
    <lineage>
        <taxon>Bacteria</taxon>
        <taxon>Pseudomonadati</taxon>
        <taxon>Pseudomonadota</taxon>
        <taxon>Alphaproteobacteria</taxon>
        <taxon>Sphingomonadales</taxon>
        <taxon>Sphingosinicellaceae</taxon>
        <taxon>Pacificimonas</taxon>
    </lineage>
</organism>
<feature type="domain" description="Phage capsid-like C-terminal" evidence="2">
    <location>
        <begin position="92"/>
        <end position="376"/>
    </location>
</feature>
<comment type="subcellular location">
    <subcellularLocation>
        <location evidence="1">Virion</location>
    </subcellularLocation>
</comment>
<evidence type="ECO:0000259" key="2">
    <source>
        <dbReference type="Pfam" id="PF05065"/>
    </source>
</evidence>
<dbReference type="EMBL" id="JAGSPA010000001">
    <property type="protein sequence ID" value="MBV7255213.1"/>
    <property type="molecule type" value="Genomic_DNA"/>
</dbReference>
<dbReference type="NCBIfam" id="TIGR01554">
    <property type="entry name" value="major_cap_HK97"/>
    <property type="match status" value="1"/>
</dbReference>
<evidence type="ECO:0000313" key="3">
    <source>
        <dbReference type="EMBL" id="MBV7255213.1"/>
    </source>
</evidence>
<gene>
    <name evidence="3" type="ORF">KCG44_00290</name>
</gene>
<accession>A0ABS6SAT9</accession>
<dbReference type="InterPro" id="IPR024455">
    <property type="entry name" value="Phage_capsid"/>
</dbReference>
<dbReference type="Pfam" id="PF05065">
    <property type="entry name" value="Phage_capsid"/>
    <property type="match status" value="1"/>
</dbReference>
<protein>
    <submittedName>
        <fullName evidence="3">Phage major capsid protein</fullName>
    </submittedName>
</protein>
<dbReference type="InterPro" id="IPR054612">
    <property type="entry name" value="Phage_capsid-like_C"/>
</dbReference>